<dbReference type="VEuPathDB" id="FungiDB:BON22_0662"/>
<evidence type="ECO:0000256" key="9">
    <source>
        <dbReference type="ARBA" id="ARBA00023315"/>
    </source>
</evidence>
<evidence type="ECO:0000256" key="11">
    <source>
        <dbReference type="ARBA" id="ARBA00048048"/>
    </source>
</evidence>
<dbReference type="PANTHER" id="PTHR22883">
    <property type="entry name" value="ZINC FINGER DHHC DOMAIN CONTAINING PROTEIN"/>
    <property type="match status" value="1"/>
</dbReference>
<evidence type="ECO:0000256" key="6">
    <source>
        <dbReference type="ARBA" id="ARBA00023136"/>
    </source>
</evidence>
<comment type="catalytic activity">
    <reaction evidence="11 12">
        <text>L-cysteinyl-[protein] + hexadecanoyl-CoA = S-hexadecanoyl-L-cysteinyl-[protein] + CoA</text>
        <dbReference type="Rhea" id="RHEA:36683"/>
        <dbReference type="Rhea" id="RHEA-COMP:10131"/>
        <dbReference type="Rhea" id="RHEA-COMP:11032"/>
        <dbReference type="ChEBI" id="CHEBI:29950"/>
        <dbReference type="ChEBI" id="CHEBI:57287"/>
        <dbReference type="ChEBI" id="CHEBI:57379"/>
        <dbReference type="ChEBI" id="CHEBI:74151"/>
        <dbReference type="EC" id="2.3.1.225"/>
    </reaction>
</comment>
<evidence type="ECO:0000256" key="2">
    <source>
        <dbReference type="ARBA" id="ARBA00022679"/>
    </source>
</evidence>
<sequence>MMWLLFGFIVMPIPLIGLLVWAGKHQDWLQIQLNQIEHRLVSLEHRLFGGRLSKLLSFVLSWTVPVIYTSLFSGLIAVFYNRVHFKLTNPHTTLHNITLFTLFLTFVMAIYTEPVRSRDPIRPEYPRWGHDNIIFFDADCSTCRIVKPARSKHCKYCGGCVLLYDHHCVWLNNCVGLGNFVWFYSFLVMNCVVLTWGSLLMLPLAWKNYNVGADITDELALGTVCLLFAIMVIWFTWMNSGLIKTGMTTSEQMRWEIVHDIVADGELYEYGGRYYQYLPGENVFVSVNQQDSRVVDVGKHQLNKVESIESLVNSYDLGGWWENFKERCLCTRTPFSE</sequence>
<comment type="domain">
    <text evidence="12">The DHHC domain is required for palmitoyltransferase activity.</text>
</comment>
<evidence type="ECO:0000256" key="1">
    <source>
        <dbReference type="ARBA" id="ARBA00004477"/>
    </source>
</evidence>
<name>A0A061AMZ8_CYBFA</name>
<evidence type="ECO:0000259" key="13">
    <source>
        <dbReference type="Pfam" id="PF01529"/>
    </source>
</evidence>
<keyword evidence="9 12" id="KW-0012">Acyltransferase</keyword>
<dbReference type="InterPro" id="IPR039859">
    <property type="entry name" value="PFA4/ZDH16/20/ERF2-like"/>
</dbReference>
<dbReference type="PhylomeDB" id="A0A061AMZ8"/>
<dbReference type="Pfam" id="PF01529">
    <property type="entry name" value="DHHC"/>
    <property type="match status" value="1"/>
</dbReference>
<keyword evidence="4" id="KW-0256">Endoplasmic reticulum</keyword>
<dbReference type="GO" id="GO:0005794">
    <property type="term" value="C:Golgi apparatus"/>
    <property type="evidence" value="ECO:0007669"/>
    <property type="project" value="TreeGrafter"/>
</dbReference>
<evidence type="ECO:0000256" key="12">
    <source>
        <dbReference type="RuleBase" id="RU079119"/>
    </source>
</evidence>
<evidence type="ECO:0000256" key="7">
    <source>
        <dbReference type="ARBA" id="ARBA00023139"/>
    </source>
</evidence>
<feature type="domain" description="Palmitoyltransferase DHHC" evidence="13">
    <location>
        <begin position="140"/>
        <end position="255"/>
    </location>
</feature>
<dbReference type="AlphaFoldDB" id="A0A061AMZ8"/>
<dbReference type="InterPro" id="IPR001594">
    <property type="entry name" value="Palmitoyltrfase_DHHC"/>
</dbReference>
<comment type="subcellular location">
    <subcellularLocation>
        <location evidence="1">Endoplasmic reticulum membrane</location>
        <topology evidence="1">Multi-pass membrane protein</topology>
    </subcellularLocation>
</comment>
<evidence type="ECO:0000256" key="8">
    <source>
        <dbReference type="ARBA" id="ARBA00023288"/>
    </source>
</evidence>
<keyword evidence="6 12" id="KW-0472">Membrane</keyword>
<accession>A0A061AMZ8</accession>
<keyword evidence="3 12" id="KW-0812">Transmembrane</keyword>
<proteinExistence type="inferred from homology"/>
<dbReference type="GO" id="GO:0005789">
    <property type="term" value="C:endoplasmic reticulum membrane"/>
    <property type="evidence" value="ECO:0007669"/>
    <property type="project" value="UniProtKB-SubCell"/>
</dbReference>
<keyword evidence="2 12" id="KW-0808">Transferase</keyword>
<evidence type="ECO:0000313" key="14">
    <source>
        <dbReference type="EMBL" id="CDR36736.1"/>
    </source>
</evidence>
<reference evidence="14" key="1">
    <citation type="journal article" date="2014" name="Genome Announc.">
        <title>Genome sequence of the yeast Cyberlindnera fabianii (Hansenula fabianii).</title>
        <authorList>
            <person name="Freel K.C."/>
            <person name="Sarilar V."/>
            <person name="Neuveglise C."/>
            <person name="Devillers H."/>
            <person name="Friedrich A."/>
            <person name="Schacherer J."/>
        </authorList>
    </citation>
    <scope>NUCLEOTIDE SEQUENCE</scope>
    <source>
        <strain evidence="14">YJS4271</strain>
    </source>
</reference>
<feature type="transmembrane region" description="Helical" evidence="12">
    <location>
        <begin position="180"/>
        <end position="199"/>
    </location>
</feature>
<evidence type="ECO:0000256" key="10">
    <source>
        <dbReference type="ARBA" id="ARBA00038463"/>
    </source>
</evidence>
<feature type="transmembrane region" description="Helical" evidence="12">
    <location>
        <begin position="92"/>
        <end position="112"/>
    </location>
</feature>
<feature type="transmembrane region" description="Helical" evidence="12">
    <location>
        <begin position="219"/>
        <end position="237"/>
    </location>
</feature>
<evidence type="ECO:0000256" key="4">
    <source>
        <dbReference type="ARBA" id="ARBA00022824"/>
    </source>
</evidence>
<dbReference type="OrthoDB" id="9909019at2759"/>
<gene>
    <name evidence="14" type="ORF">CYFA0S_01e04016g</name>
</gene>
<organism evidence="14">
    <name type="scientific">Cyberlindnera fabianii</name>
    <name type="common">Yeast</name>
    <name type="synonym">Hansenula fabianii</name>
    <dbReference type="NCBI Taxonomy" id="36022"/>
    <lineage>
        <taxon>Eukaryota</taxon>
        <taxon>Fungi</taxon>
        <taxon>Dikarya</taxon>
        <taxon>Ascomycota</taxon>
        <taxon>Saccharomycotina</taxon>
        <taxon>Saccharomycetes</taxon>
        <taxon>Phaffomycetales</taxon>
        <taxon>Phaffomycetaceae</taxon>
        <taxon>Cyberlindnera</taxon>
    </lineage>
</organism>
<evidence type="ECO:0000256" key="5">
    <source>
        <dbReference type="ARBA" id="ARBA00022989"/>
    </source>
</evidence>
<keyword evidence="7" id="KW-0564">Palmitate</keyword>
<keyword evidence="8" id="KW-0449">Lipoprotein</keyword>
<dbReference type="GO" id="GO:0019706">
    <property type="term" value="F:protein-cysteine S-palmitoyltransferase activity"/>
    <property type="evidence" value="ECO:0007669"/>
    <property type="project" value="UniProtKB-EC"/>
</dbReference>
<feature type="transmembrane region" description="Helical" evidence="12">
    <location>
        <begin position="55"/>
        <end position="80"/>
    </location>
</feature>
<protein>
    <recommendedName>
        <fullName evidence="12">Palmitoyltransferase</fullName>
        <ecNumber evidence="12">2.3.1.225</ecNumber>
    </recommendedName>
</protein>
<dbReference type="PANTHER" id="PTHR22883:SF489">
    <property type="entry name" value="PALMITOYLTRANSFERASE SWF1"/>
    <property type="match status" value="1"/>
</dbReference>
<feature type="transmembrane region" description="Helical" evidence="12">
    <location>
        <begin position="6"/>
        <end position="23"/>
    </location>
</feature>
<dbReference type="GO" id="GO:0006612">
    <property type="term" value="P:protein targeting to membrane"/>
    <property type="evidence" value="ECO:0007669"/>
    <property type="project" value="TreeGrafter"/>
</dbReference>
<keyword evidence="5 12" id="KW-1133">Transmembrane helix</keyword>
<comment type="similarity">
    <text evidence="10">Belongs to the DHHC palmitoyltransferase family. SWF1 subfamily.</text>
</comment>
<dbReference type="EMBL" id="LK052886">
    <property type="protein sequence ID" value="CDR36736.1"/>
    <property type="molecule type" value="Genomic_DNA"/>
</dbReference>
<evidence type="ECO:0000256" key="3">
    <source>
        <dbReference type="ARBA" id="ARBA00022692"/>
    </source>
</evidence>
<dbReference type="EC" id="2.3.1.225" evidence="12"/>
<dbReference type="PROSITE" id="PS50216">
    <property type="entry name" value="DHHC"/>
    <property type="match status" value="1"/>
</dbReference>